<keyword evidence="2" id="KW-1185">Reference proteome</keyword>
<evidence type="ECO:0000313" key="1">
    <source>
        <dbReference type="EMBL" id="REF29416.1"/>
    </source>
</evidence>
<reference evidence="1 2" key="1">
    <citation type="submission" date="2018-08" db="EMBL/GenBank/DDBJ databases">
        <title>Sequencing the genomes of 1000 actinobacteria strains.</title>
        <authorList>
            <person name="Klenk H.-P."/>
        </authorList>
    </citation>
    <scope>NUCLEOTIDE SEQUENCE [LARGE SCALE GENOMIC DNA]</scope>
    <source>
        <strain evidence="1 2">DSM 22967</strain>
    </source>
</reference>
<dbReference type="InterPro" id="IPR029035">
    <property type="entry name" value="DHS-like_NAD/FAD-binding_dom"/>
</dbReference>
<dbReference type="Pfam" id="PF13289">
    <property type="entry name" value="SIR2_2"/>
    <property type="match status" value="1"/>
</dbReference>
<dbReference type="Proteomes" id="UP000256253">
    <property type="component" value="Unassembled WGS sequence"/>
</dbReference>
<dbReference type="AlphaFoldDB" id="A0A3D9UJD3"/>
<gene>
    <name evidence="1" type="ORF">DFJ65_0362</name>
</gene>
<dbReference type="OrthoDB" id="5241047at2"/>
<dbReference type="RefSeq" id="WP_115921535.1">
    <property type="nucleotide sequence ID" value="NZ_QTUA01000001.1"/>
</dbReference>
<dbReference type="SUPFAM" id="SSF52467">
    <property type="entry name" value="DHS-like NAD/FAD-binding domain"/>
    <property type="match status" value="1"/>
</dbReference>
<dbReference type="Gene3D" id="3.40.50.1220">
    <property type="entry name" value="TPP-binding domain"/>
    <property type="match status" value="1"/>
</dbReference>
<dbReference type="EMBL" id="QTUA01000001">
    <property type="protein sequence ID" value="REF29416.1"/>
    <property type="molecule type" value="Genomic_DNA"/>
</dbReference>
<proteinExistence type="predicted"/>
<accession>A0A3D9UJD3</accession>
<protein>
    <submittedName>
        <fullName evidence="1">SIR2-like protein</fullName>
    </submittedName>
</protein>
<sequence>MLKGHLFLLHADLVDVPYDVLVLPTDHTFTVGEQWKPFSPNPKRPARFDEQHFGRAGDSKLWWVDVTRGGVPDRPALIANATACLADIAETLATPLLRVALPVLGTGEGGQDEESGALQLDLLEALRKAAEHHQLDVLLATKDERRFQALQDARLPDPARWFPGIPDTGRGDEPTLALAQRLGTRARRGELSVFLGAGVSVGAGLPDWAGLVSAIVRASALPDTLTVEQFSRLSLLDQAELLQRRDPKFAQAVVDQVKHAAKPGLAHLLLASLRAQQSATTNYDDLYERAVRSADPARRLAVLPYQRRTDGRPWLLKLHGDIDHPEDIVLSRSQFAAYDARHRPAGALFQAMLLTSHLLVVGASLTDDNVLRLVHEVRDYLVSTAGNDDFGDHFGTVLTLHPEPARCALWSGELDWVSLERPDDESPRVLEILLDAVAMHAYSASTSVLDERFDTQLASDRERDLARRLRSIAGEVEKQTGHAWQGLKTTLGL</sequence>
<organism evidence="1 2">
    <name type="scientific">Calidifontibacter indicus</name>
    <dbReference type="NCBI Taxonomy" id="419650"/>
    <lineage>
        <taxon>Bacteria</taxon>
        <taxon>Bacillati</taxon>
        <taxon>Actinomycetota</taxon>
        <taxon>Actinomycetes</taxon>
        <taxon>Micrococcales</taxon>
        <taxon>Dermacoccaceae</taxon>
        <taxon>Calidifontibacter</taxon>
    </lineage>
</organism>
<evidence type="ECO:0000313" key="2">
    <source>
        <dbReference type="Proteomes" id="UP000256253"/>
    </source>
</evidence>
<name>A0A3D9UJD3_9MICO</name>
<comment type="caution">
    <text evidence="1">The sequence shown here is derived from an EMBL/GenBank/DDBJ whole genome shotgun (WGS) entry which is preliminary data.</text>
</comment>